<dbReference type="PIRSF" id="PIRSF017082">
    <property type="entry name" value="YflP"/>
    <property type="match status" value="1"/>
</dbReference>
<reference evidence="3" key="1">
    <citation type="submission" date="2020-11" db="EMBL/GenBank/DDBJ databases">
        <title>Bacterial whole genome sequence for Caenimonas sp. DR4.4.</title>
        <authorList>
            <person name="Le V."/>
            <person name="Ko S.-R."/>
            <person name="Ahn C.-Y."/>
            <person name="Oh H.-M."/>
        </authorList>
    </citation>
    <scope>NUCLEOTIDE SEQUENCE</scope>
    <source>
        <strain evidence="3">DR4.4</strain>
    </source>
</reference>
<evidence type="ECO:0000256" key="1">
    <source>
        <dbReference type="ARBA" id="ARBA00006987"/>
    </source>
</evidence>
<accession>A0A931H2K2</accession>
<dbReference type="Proteomes" id="UP000651050">
    <property type="component" value="Unassembled WGS sequence"/>
</dbReference>
<dbReference type="CDD" id="cd13578">
    <property type="entry name" value="PBP2_Bug27"/>
    <property type="match status" value="1"/>
</dbReference>
<comment type="caution">
    <text evidence="3">The sequence shown here is derived from an EMBL/GenBank/DDBJ whole genome shotgun (WGS) entry which is preliminary data.</text>
</comment>
<dbReference type="AlphaFoldDB" id="A0A931H2K2"/>
<comment type="similarity">
    <text evidence="1">Belongs to the UPF0065 (bug) family.</text>
</comment>
<dbReference type="Gene3D" id="3.40.190.150">
    <property type="entry name" value="Bordetella uptake gene, domain 1"/>
    <property type="match status" value="1"/>
</dbReference>
<dbReference type="SUPFAM" id="SSF53850">
    <property type="entry name" value="Periplasmic binding protein-like II"/>
    <property type="match status" value="1"/>
</dbReference>
<sequence length="324" mass="34087">MKPFSLTACLMAACIAAAPLAAGAQGAFPTKPMRIVVPFPPGGSVDPLARVISQKMGETFGQQVIVDNRPGGNTVIGTEYVAKAPADGYTLLLTASSHVTNPQLLPTSYDPIKDFVTVATVSTTDMILVTNAAQVPANNLKEFIALAKSKPGALNFSSAGSGNPNHLAGELLNMMAGIKTTHVPYKGGGPAITDLVGGQVQFSMGSPIIVMPHIRSGKLKALAVSSPKRMPLLPDVPTMSEAGLPGYEVRIWYGLLAPAGTPKDIVAKIGAEVNRIMALPEMKEKLDVAGMDRYTTTQEQFDAVMRSDMDKFGKIIKAANVKLD</sequence>
<feature type="signal peptide" evidence="2">
    <location>
        <begin position="1"/>
        <end position="24"/>
    </location>
</feature>
<keyword evidence="4" id="KW-1185">Reference proteome</keyword>
<evidence type="ECO:0000313" key="4">
    <source>
        <dbReference type="Proteomes" id="UP000651050"/>
    </source>
</evidence>
<name>A0A931H2K2_9BURK</name>
<dbReference type="PANTHER" id="PTHR42928">
    <property type="entry name" value="TRICARBOXYLATE-BINDING PROTEIN"/>
    <property type="match status" value="1"/>
</dbReference>
<keyword evidence="2" id="KW-0732">Signal</keyword>
<dbReference type="PANTHER" id="PTHR42928:SF5">
    <property type="entry name" value="BLR1237 PROTEIN"/>
    <property type="match status" value="1"/>
</dbReference>
<gene>
    <name evidence="3" type="ORF">I5803_05110</name>
</gene>
<dbReference type="RefSeq" id="WP_196985314.1">
    <property type="nucleotide sequence ID" value="NZ_JADWYS010000001.1"/>
</dbReference>
<feature type="chain" id="PRO_5036723915" evidence="2">
    <location>
        <begin position="25"/>
        <end position="324"/>
    </location>
</feature>
<organism evidence="3 4">
    <name type="scientific">Caenimonas aquaedulcis</name>
    <dbReference type="NCBI Taxonomy" id="2793270"/>
    <lineage>
        <taxon>Bacteria</taxon>
        <taxon>Pseudomonadati</taxon>
        <taxon>Pseudomonadota</taxon>
        <taxon>Betaproteobacteria</taxon>
        <taxon>Burkholderiales</taxon>
        <taxon>Comamonadaceae</taxon>
        <taxon>Caenimonas</taxon>
    </lineage>
</organism>
<dbReference type="Pfam" id="PF03401">
    <property type="entry name" value="TctC"/>
    <property type="match status" value="1"/>
</dbReference>
<proteinExistence type="inferred from homology"/>
<dbReference type="InterPro" id="IPR042100">
    <property type="entry name" value="Bug_dom1"/>
</dbReference>
<dbReference type="Gene3D" id="3.40.190.10">
    <property type="entry name" value="Periplasmic binding protein-like II"/>
    <property type="match status" value="1"/>
</dbReference>
<evidence type="ECO:0000256" key="2">
    <source>
        <dbReference type="SAM" id="SignalP"/>
    </source>
</evidence>
<dbReference type="EMBL" id="JADWYS010000001">
    <property type="protein sequence ID" value="MBG9387388.1"/>
    <property type="molecule type" value="Genomic_DNA"/>
</dbReference>
<dbReference type="InterPro" id="IPR005064">
    <property type="entry name" value="BUG"/>
</dbReference>
<protein>
    <submittedName>
        <fullName evidence="3">Tripartite tricarboxylate transporter substrate binding protein</fullName>
    </submittedName>
</protein>
<evidence type="ECO:0000313" key="3">
    <source>
        <dbReference type="EMBL" id="MBG9387388.1"/>
    </source>
</evidence>